<dbReference type="AlphaFoldDB" id="A0AAJ1BU39"/>
<proteinExistence type="predicted"/>
<protein>
    <submittedName>
        <fullName evidence="2">DUF1883 domain-containing protein</fullName>
    </submittedName>
</protein>
<feature type="domain" description="DUF1883" evidence="1">
    <location>
        <begin position="6"/>
        <end position="93"/>
    </location>
</feature>
<dbReference type="SUPFAM" id="SSF141099">
    <property type="entry name" value="Atu1913-like"/>
    <property type="match status" value="1"/>
</dbReference>
<evidence type="ECO:0000313" key="3">
    <source>
        <dbReference type="Proteomes" id="UP001155380"/>
    </source>
</evidence>
<name>A0AAJ1BU39_9HYPH</name>
<comment type="caution">
    <text evidence="2">The sequence shown here is derived from an EMBL/GenBank/DDBJ whole genome shotgun (WGS) entry which is preliminary data.</text>
</comment>
<evidence type="ECO:0000259" key="1">
    <source>
        <dbReference type="Pfam" id="PF08980"/>
    </source>
</evidence>
<dbReference type="InterPro" id="IPR015073">
    <property type="entry name" value="DUF1883"/>
</dbReference>
<accession>A0AAJ1BU39</accession>
<sequence length="103" mass="11463">MSKPSFRFSHYDLQELRAGTIIEVTLSAVNNVRLMTPGNFQRFKETLDFKYLGGVAKKSPIKLTIPESGHWHLIVDMEGHHGLADSSVKTMVAPHAPKMSKAS</sequence>
<dbReference type="Gene3D" id="4.10.1210.10">
    <property type="entry name" value="Atu1913-like"/>
    <property type="match status" value="1"/>
</dbReference>
<dbReference type="RefSeq" id="WP_250914526.1">
    <property type="nucleotide sequence ID" value="NZ_JAMXLX010000001.1"/>
</dbReference>
<evidence type="ECO:0000313" key="2">
    <source>
        <dbReference type="EMBL" id="MCO5956146.1"/>
    </source>
</evidence>
<reference evidence="2" key="1">
    <citation type="submission" date="2022-06" db="EMBL/GenBank/DDBJ databases">
        <authorList>
            <person name="Sun Q."/>
        </authorList>
    </citation>
    <scope>NUCLEOTIDE SEQUENCE</scope>
    <source>
        <strain evidence="2">S101</strain>
    </source>
</reference>
<dbReference type="EMBL" id="JAMXLX010000001">
    <property type="protein sequence ID" value="MCO5956146.1"/>
    <property type="molecule type" value="Genomic_DNA"/>
</dbReference>
<organism evidence="2 3">
    <name type="scientific">Ciceribacter sichuanensis</name>
    <dbReference type="NCBI Taxonomy" id="2949647"/>
    <lineage>
        <taxon>Bacteria</taxon>
        <taxon>Pseudomonadati</taxon>
        <taxon>Pseudomonadota</taxon>
        <taxon>Alphaproteobacteria</taxon>
        <taxon>Hyphomicrobiales</taxon>
        <taxon>Rhizobiaceae</taxon>
        <taxon>Ciceribacter</taxon>
    </lineage>
</organism>
<dbReference type="Pfam" id="PF08980">
    <property type="entry name" value="DUF1883"/>
    <property type="match status" value="1"/>
</dbReference>
<gene>
    <name evidence="2" type="ORF">NBH21_05130</name>
</gene>
<dbReference type="InterPro" id="IPR036488">
    <property type="entry name" value="DUF1883-like_sf"/>
</dbReference>
<dbReference type="Proteomes" id="UP001155380">
    <property type="component" value="Unassembled WGS sequence"/>
</dbReference>